<organism evidence="3 4">
    <name type="scientific">Parasporobacterium paucivorans DSM 15970</name>
    <dbReference type="NCBI Taxonomy" id="1122934"/>
    <lineage>
        <taxon>Bacteria</taxon>
        <taxon>Bacillati</taxon>
        <taxon>Bacillota</taxon>
        <taxon>Clostridia</taxon>
        <taxon>Lachnospirales</taxon>
        <taxon>Lachnospiraceae</taxon>
        <taxon>Parasporobacterium</taxon>
    </lineage>
</organism>
<dbReference type="OrthoDB" id="5135382at2"/>
<dbReference type="InterPro" id="IPR043756">
    <property type="entry name" value="DUF5702"/>
</dbReference>
<feature type="transmembrane region" description="Helical" evidence="2">
    <location>
        <begin position="496"/>
        <end position="523"/>
    </location>
</feature>
<evidence type="ECO:0000256" key="1">
    <source>
        <dbReference type="SAM" id="Coils"/>
    </source>
</evidence>
<keyword evidence="2" id="KW-1133">Transmembrane helix</keyword>
<keyword evidence="2" id="KW-0472">Membrane</keyword>
<feature type="coiled-coil region" evidence="1">
    <location>
        <begin position="226"/>
        <end position="274"/>
    </location>
</feature>
<evidence type="ECO:0000313" key="4">
    <source>
        <dbReference type="Proteomes" id="UP000184342"/>
    </source>
</evidence>
<keyword evidence="4" id="KW-1185">Reference proteome</keyword>
<dbReference type="AlphaFoldDB" id="A0A1M6JAH9"/>
<dbReference type="EMBL" id="FQYT01000021">
    <property type="protein sequence ID" value="SHJ43650.1"/>
    <property type="molecule type" value="Genomic_DNA"/>
</dbReference>
<protein>
    <submittedName>
        <fullName evidence="3">Uncharacterized protein</fullName>
    </submittedName>
</protein>
<dbReference type="Pfam" id="PF18960">
    <property type="entry name" value="DUF5702"/>
    <property type="match status" value="1"/>
</dbReference>
<dbReference type="Proteomes" id="UP000184342">
    <property type="component" value="Unassembled WGS sequence"/>
</dbReference>
<sequence length="658" mass="74202">MRGSITIFMSLIFTVILSLFCTLIESGRIMAMEAKLTGITRMGMDSAFAGYASPLFEDYGVLFLWTGDRDFSEIVEEYISWNLDMDKGVLPRNTDLYRMKLQSLELTEIKRATDDSGGIFAGQVKEYMKYAALEGAADELMNQAELLGQGTGLINICKKIKEIGEVFEKTEEKISGVREALDKIQNIRGNPEEALSGMKDLLEVMEVRIAGGEDIAVQLDDYRQRAAQLVAMADDCTQKLKEVEEKIDEYEDSMSEIREKAVRMEKELQEEDGQEANSLLQEEVRSLTGQGEDYYGMSSKRETVERYLEKMDTIREILANARMPDMDNLESCQDELEIVRKTFQDFTFGELQMETVSEGSHEEGESLLAYVKRMREEGILGLVLENPGEVSGERIAGENLPSAGGTTEVEETKSLINKAVDRLVYSRYLTDHFGTYAHPKEETALRYELEYILGGGTTDKENLAAAADKLLLIREGCNMLSLLKDKTKRDEAYQMATILAGFTGMPALVTITWFVILGAWAYAESILDVKSLLKGEKITVIKNEDQWNLSLEGVISAGSQKGAVNSVQENGMDYEQYLQIMLLMQSSQQQYFRTMDVIQINLCKRYNPDFRINECICSAEISTGFSARQLFISLPVVQKMLGKKEGEYQIHVTGKYKY</sequence>
<keyword evidence="1" id="KW-0175">Coiled coil</keyword>
<name>A0A1M6JAH9_9FIRM</name>
<proteinExistence type="predicted"/>
<keyword evidence="2" id="KW-0812">Transmembrane</keyword>
<dbReference type="STRING" id="1122934.SAMN02745691_01955"/>
<accession>A0A1M6JAH9</accession>
<feature type="transmembrane region" description="Helical" evidence="2">
    <location>
        <begin position="6"/>
        <end position="24"/>
    </location>
</feature>
<gene>
    <name evidence="3" type="ORF">SAMN02745691_01955</name>
</gene>
<reference evidence="3 4" key="1">
    <citation type="submission" date="2016-11" db="EMBL/GenBank/DDBJ databases">
        <authorList>
            <person name="Jaros S."/>
            <person name="Januszkiewicz K."/>
            <person name="Wedrychowicz H."/>
        </authorList>
    </citation>
    <scope>NUCLEOTIDE SEQUENCE [LARGE SCALE GENOMIC DNA]</scope>
    <source>
        <strain evidence="3 4">DSM 15970</strain>
    </source>
</reference>
<evidence type="ECO:0000313" key="3">
    <source>
        <dbReference type="EMBL" id="SHJ43650.1"/>
    </source>
</evidence>
<evidence type="ECO:0000256" key="2">
    <source>
        <dbReference type="SAM" id="Phobius"/>
    </source>
</evidence>
<dbReference type="RefSeq" id="WP_073994227.1">
    <property type="nucleotide sequence ID" value="NZ_FQYT01000021.1"/>
</dbReference>